<evidence type="ECO:0000313" key="2">
    <source>
        <dbReference type="EMBL" id="KAF5683774.1"/>
    </source>
</evidence>
<organism evidence="2 3">
    <name type="scientific">Fusarium circinatum</name>
    <name type="common">Pitch canker fungus</name>
    <name type="synonym">Gibberella circinata</name>
    <dbReference type="NCBI Taxonomy" id="48490"/>
    <lineage>
        <taxon>Eukaryota</taxon>
        <taxon>Fungi</taxon>
        <taxon>Dikarya</taxon>
        <taxon>Ascomycota</taxon>
        <taxon>Pezizomycotina</taxon>
        <taxon>Sordariomycetes</taxon>
        <taxon>Hypocreomycetidae</taxon>
        <taxon>Hypocreales</taxon>
        <taxon>Nectriaceae</taxon>
        <taxon>Fusarium</taxon>
        <taxon>Fusarium fujikuroi species complex</taxon>
    </lineage>
</organism>
<evidence type="ECO:0000256" key="1">
    <source>
        <dbReference type="ARBA" id="ARBA00010552"/>
    </source>
</evidence>
<gene>
    <name evidence="2" type="ORF">FCIRC_4282</name>
</gene>
<comment type="similarity">
    <text evidence="1">Belongs to the RutC family.</text>
</comment>
<keyword evidence="3" id="KW-1185">Reference proteome</keyword>
<dbReference type="InterPro" id="IPR006175">
    <property type="entry name" value="YjgF/YER057c/UK114"/>
</dbReference>
<sequence>MSKFEAVYTVDACAPLPQFSQAVKYNGMVYCSGSLGIDPATDDLVPGSVADRARMALQNLKVVLEAAGSSLDRVVKANVFLTDMKDFDAFNIAWDEFSPNEPKPVSNVKILFNALP</sequence>
<dbReference type="Pfam" id="PF01042">
    <property type="entry name" value="Ribonuc_L-PSP"/>
    <property type="match status" value="1"/>
</dbReference>
<evidence type="ECO:0000313" key="3">
    <source>
        <dbReference type="Proteomes" id="UP000572754"/>
    </source>
</evidence>
<reference evidence="3" key="1">
    <citation type="journal article" date="2020" name="BMC Genomics">
        <title>Correction to: Identification and distribution of gene clusters required for synthesis of sphingolipid metabolism inhibitors in diverse species of the filamentous fungus Fusarium.</title>
        <authorList>
            <person name="Kim H.S."/>
            <person name="Lohmar J.M."/>
            <person name="Busman M."/>
            <person name="Brown D.W."/>
            <person name="Naumann T.A."/>
            <person name="Divon H.H."/>
            <person name="Lysoe E."/>
            <person name="Uhlig S."/>
            <person name="Proctor R.H."/>
        </authorList>
    </citation>
    <scope>NUCLEOTIDE SEQUENCE [LARGE SCALE GENOMIC DNA]</scope>
    <source>
        <strain evidence="3">NRRL 25331</strain>
    </source>
</reference>
<dbReference type="PANTHER" id="PTHR11803">
    <property type="entry name" value="2-IMINOBUTANOATE/2-IMINOPROPANOATE DEAMINASE RIDA"/>
    <property type="match status" value="1"/>
</dbReference>
<dbReference type="FunFam" id="3.30.1330.40:FF:000001">
    <property type="entry name" value="L-PSP family endoribonuclease"/>
    <property type="match status" value="1"/>
</dbReference>
<dbReference type="InterPro" id="IPR035959">
    <property type="entry name" value="RutC-like_sf"/>
</dbReference>
<dbReference type="CDD" id="cd00448">
    <property type="entry name" value="YjgF_YER057c_UK114_family"/>
    <property type="match status" value="1"/>
</dbReference>
<accession>A0A8H5UAN1</accession>
<dbReference type="AlphaFoldDB" id="A0A8H5UAN1"/>
<dbReference type="PANTHER" id="PTHR11803:SF42">
    <property type="entry name" value="MMF1"/>
    <property type="match status" value="1"/>
</dbReference>
<proteinExistence type="inferred from homology"/>
<dbReference type="GO" id="GO:0019239">
    <property type="term" value="F:deaminase activity"/>
    <property type="evidence" value="ECO:0007669"/>
    <property type="project" value="TreeGrafter"/>
</dbReference>
<dbReference type="EMBL" id="JAAQPE010000138">
    <property type="protein sequence ID" value="KAF5683774.1"/>
    <property type="molecule type" value="Genomic_DNA"/>
</dbReference>
<name>A0A8H5UAN1_FUSCI</name>
<comment type="caution">
    <text evidence="2">The sequence shown here is derived from an EMBL/GenBank/DDBJ whole genome shotgun (WGS) entry which is preliminary data.</text>
</comment>
<reference evidence="2 3" key="2">
    <citation type="submission" date="2020-05" db="EMBL/GenBank/DDBJ databases">
        <title>Identification and distribution of gene clusters putatively required for synthesis of sphingolipid metabolism inhibitors in phylogenetically diverse species of the filamentous fungus Fusarium.</title>
        <authorList>
            <person name="Kim H.-S."/>
            <person name="Busman M."/>
            <person name="Brown D.W."/>
            <person name="Divon H."/>
            <person name="Uhlig S."/>
            <person name="Proctor R.H."/>
        </authorList>
    </citation>
    <scope>NUCLEOTIDE SEQUENCE [LARGE SCALE GENOMIC DNA]</scope>
    <source>
        <strain evidence="2 3">NRRL 25331</strain>
    </source>
</reference>
<dbReference type="GO" id="GO:0005829">
    <property type="term" value="C:cytosol"/>
    <property type="evidence" value="ECO:0007669"/>
    <property type="project" value="TreeGrafter"/>
</dbReference>
<dbReference type="GO" id="GO:0005739">
    <property type="term" value="C:mitochondrion"/>
    <property type="evidence" value="ECO:0007669"/>
    <property type="project" value="TreeGrafter"/>
</dbReference>
<dbReference type="Gene3D" id="3.30.1330.40">
    <property type="entry name" value="RutC-like"/>
    <property type="match status" value="1"/>
</dbReference>
<dbReference type="Proteomes" id="UP000572754">
    <property type="component" value="Unassembled WGS sequence"/>
</dbReference>
<protein>
    <submittedName>
        <fullName evidence="2">Endoribonuclease L-PSP</fullName>
    </submittedName>
</protein>
<dbReference type="SUPFAM" id="SSF55298">
    <property type="entry name" value="YjgF-like"/>
    <property type="match status" value="1"/>
</dbReference>